<proteinExistence type="predicted"/>
<feature type="domain" description="S-layer protein C-terminal" evidence="1">
    <location>
        <begin position="54"/>
        <end position="94"/>
    </location>
</feature>
<evidence type="ECO:0000313" key="3">
    <source>
        <dbReference type="Proteomes" id="UP000051379"/>
    </source>
</evidence>
<comment type="caution">
    <text evidence="2">The sequence shown here is derived from an EMBL/GenBank/DDBJ whole genome shotgun (WGS) entry which is preliminary data.</text>
</comment>
<dbReference type="InterPro" id="IPR024968">
    <property type="entry name" value="SlpA_C_lactobacillus"/>
</dbReference>
<evidence type="ECO:0000313" key="2">
    <source>
        <dbReference type="EMBL" id="KRK91913.1"/>
    </source>
</evidence>
<keyword evidence="3" id="KW-1185">Reference proteome</keyword>
<dbReference type="Pfam" id="PF03217">
    <property type="entry name" value="SlpA"/>
    <property type="match status" value="2"/>
</dbReference>
<feature type="domain" description="S-layer protein C-terminal" evidence="1">
    <location>
        <begin position="120"/>
        <end position="177"/>
    </location>
</feature>
<reference evidence="2 3" key="1">
    <citation type="journal article" date="2015" name="Genome Announc.">
        <title>Expanding the biotechnology potential of lactobacilli through comparative genomics of 213 strains and associated genera.</title>
        <authorList>
            <person name="Sun Z."/>
            <person name="Harris H.M."/>
            <person name="McCann A."/>
            <person name="Guo C."/>
            <person name="Argimon S."/>
            <person name="Zhang W."/>
            <person name="Yang X."/>
            <person name="Jeffery I.B."/>
            <person name="Cooney J.C."/>
            <person name="Kagawa T.F."/>
            <person name="Liu W."/>
            <person name="Song Y."/>
            <person name="Salvetti E."/>
            <person name="Wrobel A."/>
            <person name="Rasinkangas P."/>
            <person name="Parkhill J."/>
            <person name="Rea M.C."/>
            <person name="O'Sullivan O."/>
            <person name="Ritari J."/>
            <person name="Douillard F.P."/>
            <person name="Paul Ross R."/>
            <person name="Yang R."/>
            <person name="Briner A.E."/>
            <person name="Felis G.E."/>
            <person name="de Vos W.M."/>
            <person name="Barrangou R."/>
            <person name="Klaenhammer T.R."/>
            <person name="Caufield P.W."/>
            <person name="Cui Y."/>
            <person name="Zhang H."/>
            <person name="O'Toole P.W."/>
        </authorList>
    </citation>
    <scope>NUCLEOTIDE SEQUENCE [LARGE SCALE GENOMIC DNA]</scope>
    <source>
        <strain evidence="2 3">JCM 17355</strain>
    </source>
</reference>
<accession>A0ABR5P531</accession>
<name>A0ABR5P531_9LACO</name>
<organism evidence="2 3">
    <name type="scientific">Companilactobacillus futsaii JCM 17355</name>
    <dbReference type="NCBI Taxonomy" id="1423818"/>
    <lineage>
        <taxon>Bacteria</taxon>
        <taxon>Bacillati</taxon>
        <taxon>Bacillota</taxon>
        <taxon>Bacilli</taxon>
        <taxon>Lactobacillales</taxon>
        <taxon>Lactobacillaceae</taxon>
        <taxon>Companilactobacillus</taxon>
    </lineage>
</organism>
<protein>
    <recommendedName>
        <fullName evidence="1">S-layer protein C-terminal domain-containing protein</fullName>
    </recommendedName>
</protein>
<evidence type="ECO:0000259" key="1">
    <source>
        <dbReference type="Pfam" id="PF03217"/>
    </source>
</evidence>
<dbReference type="Proteomes" id="UP000051379">
    <property type="component" value="Unassembled WGS sequence"/>
</dbReference>
<dbReference type="EMBL" id="AZDO01000119">
    <property type="protein sequence ID" value="KRK91913.1"/>
    <property type="molecule type" value="Genomic_DNA"/>
</dbReference>
<sequence length="289" mass="31259">MYQKTQKEEKNVKKRNIFITSALILLAPTVLSLSQQDSQAATKLVGRTNSITSLVDSTGKAVQNRALGKDTDWQLGKIINIDGNTYYQVATDEYALSTNITVINSDSTNTDTNTDTTTDTNTETTKIGTLLYAAKVVDPDGNATGQVLPAGSSWQLGETKNIDGNDYYQVATNAYVIALAVKINSAETNTNANNNTNTTPTIPMPNNGLVATTNVSTRVYNYADNAYGQTLAAGTAWKVSKLVVNKYGSYWGEIATNQYVWLGDVTINSGLNLKDNSEYIAEFATSINK</sequence>
<gene>
    <name evidence="2" type="ORF">FC88_GL001004</name>
</gene>